<protein>
    <submittedName>
        <fullName evidence="3">Uncharacterized protein</fullName>
    </submittedName>
</protein>
<feature type="compositionally biased region" description="Low complexity" evidence="1">
    <location>
        <begin position="63"/>
        <end position="83"/>
    </location>
</feature>
<keyword evidence="2" id="KW-1133">Transmembrane helix</keyword>
<accession>A0A839NED2</accession>
<keyword evidence="2" id="KW-0812">Transmembrane</keyword>
<comment type="caution">
    <text evidence="3">The sequence shown here is derived from an EMBL/GenBank/DDBJ whole genome shotgun (WGS) entry which is preliminary data.</text>
</comment>
<dbReference type="AlphaFoldDB" id="A0A839NED2"/>
<reference evidence="3 4" key="1">
    <citation type="submission" date="2020-08" db="EMBL/GenBank/DDBJ databases">
        <title>Sequencing the genomes of 1000 actinobacteria strains.</title>
        <authorList>
            <person name="Klenk H.-P."/>
        </authorList>
    </citation>
    <scope>NUCLEOTIDE SEQUENCE [LARGE SCALE GENOMIC DNA]</scope>
    <source>
        <strain evidence="3 4">DSM 105369</strain>
    </source>
</reference>
<evidence type="ECO:0000313" key="3">
    <source>
        <dbReference type="EMBL" id="MBB2894314.1"/>
    </source>
</evidence>
<evidence type="ECO:0000256" key="2">
    <source>
        <dbReference type="SAM" id="Phobius"/>
    </source>
</evidence>
<proteinExistence type="predicted"/>
<dbReference type="Proteomes" id="UP000559182">
    <property type="component" value="Unassembled WGS sequence"/>
</dbReference>
<feature type="region of interest" description="Disordered" evidence="1">
    <location>
        <begin position="41"/>
        <end position="95"/>
    </location>
</feature>
<name>A0A839NED2_9MICO</name>
<gene>
    <name evidence="3" type="ORF">FHU39_004356</name>
</gene>
<evidence type="ECO:0000313" key="4">
    <source>
        <dbReference type="Proteomes" id="UP000559182"/>
    </source>
</evidence>
<sequence length="225" mass="23810">MPPSSPRTPGSGVRSSLIAAIVVFSLGIAAGLTYIVQHGTTTGAGGEQPTLHTVTRTVGPGQSTPAPTGQSASSTTTSSVAPTPGAPSPTPTSEADALRKLNEWADADAARTPPDGKWQVVLGSKYVGIVDPQQQAAPFTAQDIWAQFQGYRRQFSAEADKFRVLRSSDYGNQQRFGGHVYWVAMLLFDFGSAAEAKGWCQDRFGKTGKALEEDCIQAHFTPPRG</sequence>
<evidence type="ECO:0000256" key="1">
    <source>
        <dbReference type="SAM" id="MobiDB-lite"/>
    </source>
</evidence>
<keyword evidence="2" id="KW-0472">Membrane</keyword>
<feature type="compositionally biased region" description="Polar residues" evidence="1">
    <location>
        <begin position="50"/>
        <end position="62"/>
    </location>
</feature>
<feature type="transmembrane region" description="Helical" evidence="2">
    <location>
        <begin position="12"/>
        <end position="36"/>
    </location>
</feature>
<dbReference type="EMBL" id="JACHVQ010000005">
    <property type="protein sequence ID" value="MBB2894314.1"/>
    <property type="molecule type" value="Genomic_DNA"/>
</dbReference>
<organism evidence="3 4">
    <name type="scientific">Flexivirga oryzae</name>
    <dbReference type="NCBI Taxonomy" id="1794944"/>
    <lineage>
        <taxon>Bacteria</taxon>
        <taxon>Bacillati</taxon>
        <taxon>Actinomycetota</taxon>
        <taxon>Actinomycetes</taxon>
        <taxon>Micrococcales</taxon>
        <taxon>Dermacoccaceae</taxon>
        <taxon>Flexivirga</taxon>
    </lineage>
</organism>
<dbReference type="RefSeq" id="WP_183322778.1">
    <property type="nucleotide sequence ID" value="NZ_JACHVQ010000005.1"/>
</dbReference>
<keyword evidence="4" id="KW-1185">Reference proteome</keyword>